<dbReference type="AlphaFoldDB" id="A0A7H1B3E4"/>
<dbReference type="Gene3D" id="3.30.1780.10">
    <property type="entry name" value="ornithine cyclodeaminase, domain 1"/>
    <property type="match status" value="1"/>
</dbReference>
<dbReference type="Pfam" id="PF02423">
    <property type="entry name" value="OCD_Mu_crystall"/>
    <property type="match status" value="1"/>
</dbReference>
<dbReference type="GO" id="GO:0019752">
    <property type="term" value="P:carboxylic acid metabolic process"/>
    <property type="evidence" value="ECO:0007669"/>
    <property type="project" value="UniProtKB-ARBA"/>
</dbReference>
<dbReference type="PIRSF" id="PIRSF001439">
    <property type="entry name" value="CryM"/>
    <property type="match status" value="1"/>
</dbReference>
<dbReference type="GO" id="GO:0005737">
    <property type="term" value="C:cytoplasm"/>
    <property type="evidence" value="ECO:0007669"/>
    <property type="project" value="TreeGrafter"/>
</dbReference>
<sequence>MSLSSNRTLQGAQVNRKPLLVLDRAQVAGLLDMAQVIAAVEQAHTALSTGAARQPEREALSLPGDASLLIPMAAAVDPLGGAGVKLLTDTPGNAERGLPVQQSIITLIDPETGRYEALLFGAPVTQVRTAAASAVATKHLARPGARTLGLIGAGAQARTHLAAHALVCDLDEVVVWSRSRATVDAFAAHAREAGFAVKVADGPEQVAREADVLCTLTPSREPLVRGAWFRPGLHVNAVGAPPRPDHREIDTTGIVRSRVIVDSFPVACGESGEVLIPLAEGAITEDHFRTELGDVITGRAVGRSAEDEVTLYNSVGLGIQDVAAARLVVDAARRQGIGTLVDLS</sequence>
<evidence type="ECO:0000313" key="2">
    <source>
        <dbReference type="EMBL" id="QNS03249.1"/>
    </source>
</evidence>
<protein>
    <submittedName>
        <fullName evidence="2">Ornithine cyclodeaminase family protein</fullName>
    </submittedName>
</protein>
<dbReference type="FunFam" id="3.40.50.720:FF:000311">
    <property type="entry name" value="Ornithine cyclodeaminase"/>
    <property type="match status" value="1"/>
</dbReference>
<dbReference type="InterPro" id="IPR003462">
    <property type="entry name" value="ODC_Mu_crystall"/>
</dbReference>
<keyword evidence="3" id="KW-1185">Reference proteome</keyword>
<dbReference type="InterPro" id="IPR023401">
    <property type="entry name" value="ODC_N"/>
</dbReference>
<dbReference type="InterPro" id="IPR036291">
    <property type="entry name" value="NAD(P)-bd_dom_sf"/>
</dbReference>
<dbReference type="KEGG" id="sxn:IAG42_06170"/>
<dbReference type="PANTHER" id="PTHR13812">
    <property type="entry name" value="KETIMINE REDUCTASE MU-CRYSTALLIN"/>
    <property type="match status" value="1"/>
</dbReference>
<name>A0A7H1B3E4_9ACTN</name>
<accession>A0A7H1B3E4</accession>
<proteinExistence type="inferred from homology"/>
<dbReference type="Proteomes" id="UP000516428">
    <property type="component" value="Chromosome"/>
</dbReference>
<dbReference type="SUPFAM" id="SSF51735">
    <property type="entry name" value="NAD(P)-binding Rossmann-fold domains"/>
    <property type="match status" value="1"/>
</dbReference>
<dbReference type="GO" id="GO:0016491">
    <property type="term" value="F:oxidoreductase activity"/>
    <property type="evidence" value="ECO:0007669"/>
    <property type="project" value="UniProtKB-ARBA"/>
</dbReference>
<reference evidence="2 3" key="1">
    <citation type="submission" date="2020-09" db="EMBL/GenBank/DDBJ databases">
        <title>A novel species.</title>
        <authorList>
            <person name="Gao J."/>
        </authorList>
    </citation>
    <scope>NUCLEOTIDE SEQUENCE [LARGE SCALE GENOMIC DNA]</scope>
    <source>
        <strain evidence="2 3">CRXT-Y-14</strain>
    </source>
</reference>
<dbReference type="EMBL" id="CP061281">
    <property type="protein sequence ID" value="QNS03249.1"/>
    <property type="molecule type" value="Genomic_DNA"/>
</dbReference>
<gene>
    <name evidence="2" type="ORF">IAG42_06170</name>
</gene>
<organism evidence="2 3">
    <name type="scientific">Streptomyces xanthii</name>
    <dbReference type="NCBI Taxonomy" id="2768069"/>
    <lineage>
        <taxon>Bacteria</taxon>
        <taxon>Bacillati</taxon>
        <taxon>Actinomycetota</taxon>
        <taxon>Actinomycetes</taxon>
        <taxon>Kitasatosporales</taxon>
        <taxon>Streptomycetaceae</taxon>
        <taxon>Streptomyces</taxon>
    </lineage>
</organism>
<evidence type="ECO:0000313" key="3">
    <source>
        <dbReference type="Proteomes" id="UP000516428"/>
    </source>
</evidence>
<evidence type="ECO:0000256" key="1">
    <source>
        <dbReference type="ARBA" id="ARBA00008903"/>
    </source>
</evidence>
<dbReference type="PANTHER" id="PTHR13812:SF19">
    <property type="entry name" value="KETIMINE REDUCTASE MU-CRYSTALLIN"/>
    <property type="match status" value="1"/>
</dbReference>
<comment type="similarity">
    <text evidence="1">Belongs to the ornithine cyclodeaminase/mu-crystallin family.</text>
</comment>
<dbReference type="Gene3D" id="3.40.50.720">
    <property type="entry name" value="NAD(P)-binding Rossmann-like Domain"/>
    <property type="match status" value="1"/>
</dbReference>